<feature type="region of interest" description="Disordered" evidence="17">
    <location>
        <begin position="913"/>
        <end position="951"/>
    </location>
</feature>
<dbReference type="InterPro" id="IPR011527">
    <property type="entry name" value="ABC1_TM_dom"/>
</dbReference>
<keyword evidence="8" id="KW-0547">Nucleotide-binding</keyword>
<evidence type="ECO:0000256" key="17">
    <source>
        <dbReference type="SAM" id="MobiDB-lite"/>
    </source>
</evidence>
<dbReference type="CDD" id="cd03250">
    <property type="entry name" value="ABCC_MRP_domain1"/>
    <property type="match status" value="1"/>
</dbReference>
<keyword evidence="12" id="KW-0445">Lipid transport</keyword>
<dbReference type="Pfam" id="PF00664">
    <property type="entry name" value="ABC_membrane"/>
    <property type="match status" value="2"/>
</dbReference>
<dbReference type="Proteomes" id="UP001292094">
    <property type="component" value="Unassembled WGS sequence"/>
</dbReference>
<dbReference type="GO" id="GO:0005774">
    <property type="term" value="C:vacuolar membrane"/>
    <property type="evidence" value="ECO:0007669"/>
    <property type="project" value="UniProtKB-SubCell"/>
</dbReference>
<protein>
    <recommendedName>
        <fullName evidence="23">Multidrug resistance-associated protein 1</fullName>
    </recommendedName>
</protein>
<feature type="domain" description="ABC transporter" evidence="19">
    <location>
        <begin position="1301"/>
        <end position="1535"/>
    </location>
</feature>
<dbReference type="Pfam" id="PF24357">
    <property type="entry name" value="TMD0_ABC"/>
    <property type="match status" value="1"/>
</dbReference>
<dbReference type="PANTHER" id="PTHR24223">
    <property type="entry name" value="ATP-BINDING CASSETTE SUB-FAMILY C"/>
    <property type="match status" value="1"/>
</dbReference>
<keyword evidence="22" id="KW-1185">Reference proteome</keyword>
<feature type="domain" description="ABC transporter" evidence="19">
    <location>
        <begin position="635"/>
        <end position="874"/>
    </location>
</feature>
<keyword evidence="4" id="KW-0813">Transport</keyword>
<evidence type="ECO:0008006" key="23">
    <source>
        <dbReference type="Google" id="ProtNLM"/>
    </source>
</evidence>
<dbReference type="GO" id="GO:0005524">
    <property type="term" value="F:ATP binding"/>
    <property type="evidence" value="ECO:0007669"/>
    <property type="project" value="UniProtKB-KW"/>
</dbReference>
<evidence type="ECO:0000259" key="20">
    <source>
        <dbReference type="PROSITE" id="PS50929"/>
    </source>
</evidence>
<dbReference type="EMBL" id="JAWZYT010003481">
    <property type="protein sequence ID" value="KAK4298164.1"/>
    <property type="molecule type" value="Genomic_DNA"/>
</dbReference>
<dbReference type="NCBIfam" id="TIGR00957">
    <property type="entry name" value="MRP_assoc_pro"/>
    <property type="match status" value="1"/>
</dbReference>
<keyword evidence="6 18" id="KW-0812">Transmembrane</keyword>
<feature type="transmembrane region" description="Helical" evidence="18">
    <location>
        <begin position="1122"/>
        <end position="1142"/>
    </location>
</feature>
<feature type="domain" description="ABC transmembrane type-1" evidence="20">
    <location>
        <begin position="986"/>
        <end position="1264"/>
    </location>
</feature>
<dbReference type="CDD" id="cd18603">
    <property type="entry name" value="ABC_6TM_MRP1_2_3_6_D2_like"/>
    <property type="match status" value="1"/>
</dbReference>
<comment type="catalytic activity">
    <reaction evidence="14">
        <text>ATP + H2O + xenobioticSide 1 = ADP + phosphate + xenobioticSide 2.</text>
        <dbReference type="EC" id="7.6.2.2"/>
    </reaction>
</comment>
<feature type="transmembrane region" description="Helical" evidence="18">
    <location>
        <begin position="460"/>
        <end position="480"/>
    </location>
</feature>
<evidence type="ECO:0000256" key="12">
    <source>
        <dbReference type="ARBA" id="ARBA00023055"/>
    </source>
</evidence>
<dbReference type="FunFam" id="1.20.1560.10:FF:000001">
    <property type="entry name" value="ATP-binding cassette subfamily C member 1"/>
    <property type="match status" value="1"/>
</dbReference>
<evidence type="ECO:0000256" key="3">
    <source>
        <dbReference type="ARBA" id="ARBA00009726"/>
    </source>
</evidence>
<dbReference type="PROSITE" id="PS50893">
    <property type="entry name" value="ABC_TRANSPORTER_2"/>
    <property type="match status" value="2"/>
</dbReference>
<evidence type="ECO:0000313" key="21">
    <source>
        <dbReference type="EMBL" id="KAK4298164.1"/>
    </source>
</evidence>
<evidence type="ECO:0000256" key="16">
    <source>
        <dbReference type="ARBA" id="ARBA00047576"/>
    </source>
</evidence>
<dbReference type="SUPFAM" id="SSF90123">
    <property type="entry name" value="ABC transporter transmembrane region"/>
    <property type="match status" value="2"/>
</dbReference>
<accession>A0AAE1NXJ2</accession>
<dbReference type="InterPro" id="IPR003439">
    <property type="entry name" value="ABC_transporter-like_ATP-bd"/>
</dbReference>
<comment type="caution">
    <text evidence="21">The sequence shown here is derived from an EMBL/GenBank/DDBJ whole genome shotgun (WGS) entry which is preliminary data.</text>
</comment>
<sequence length="1540" mass="173162">MDTEEEGPLFGFCGGSPLWDGNLTWYTDNPKLTPCFESTILVWIPCGVLWLLSPLETHLLISSRDKHIPWSWLNVSKIVGSTLLIVLELVELFYSVHQWSLGEEVYGVHFLTPLLLSITFVLQFVFVLVGRHRGQQTSVCVFFFWLAVLVCGLPEFIGHLTPPVTQLPAVGRMYFISYLIYYVLVVFMFILNCFADITPLHLDTPRGKNHSPELCSSFLNHLTFSWFNALIWRGYRTPLEHTHLWDLTPQNTSCDIVAKWDENWRKTTAKAFKRGESRTYASFNNDGGEVSVSGMAGDKHHYLSILPTMIRTFLSSFLWGALMKLSHDIVQYISPQILSALINFVEDENEVPPPFWHGYAYSVLLLLCTLLQSFLLGHYFKRMRVIGLQVRTGIISAVYRKALRISNSARKESTVGEIVNLMSVDAQRFMDIATYINMIWSAPLQIALALYFLWGMLGPSVLAGLAVMVALIPINGLVANRNKVLEVKQMKCKDNRIRIMNEILNGIKVLKLYGWESAFETQVREVRGKEIKLLRQSAYMMAGTNFIWSCTPFLVSLASFATFVYLSPDNVLDANIAFVSLSLFNLLRFPFVMLPLLISSMVQANVSLKRINKFMNADELDPNCVTRNNTESKPVVIENGTFAWGADDEGDKNTHTHTHTHTTSATLHNINLHITEGSLIAVVGSVGAGKSSLCSAILGEMECQAGKVNVKGNVAYVPQEAWIQNATLENNILFNQPKDNTRYEQCIKSCALSSDLDVLPAGDQTEIGEKGINLSGGQKQRVSLARAVYADADVYLLDDPLSAVDAHVGKHIFNHVIGPQGQLNKKTRLLVTHGLTYLPQVDNIVVLKDGVISEQGNYHQLLAKKGPFQDFLLHYLASPNEDVDDLGELKQELESSLGREVVERQLIRHRKESESDSIVHGDAKYGRNKRASENETLPPLTQTSEGSKNSEKIGETLIKKEKAMTGKVQLGVYKYYLSAVGLRYVAMTLVFNIICQMCIVGSAVWLGVWSEEESNDPYTRDYYLGIYGAFGFGQAISGFVADIMTMYCMVTAAYILHNNLLSSIMRLPQSFFDTNPVGRILNRFSKDTDAMDRELPLIILDLIWCFLEVLATMAVIIYATPIFVVVMIPMMIIYFSVQVIYVSTSRQLKRLESVSLSPIYSHFQESIQGASSIRAYNRRQEFILESEQRVDYNQVCAYPTIIASRWLALRLELIGNMVTFSAAMFAVMNRDSISGGKAGLSITYALSVTQTLNWLVQMVSSIETSIVAVERIKEYMETPQEAPWQITQYKPHKDWPQEGVVEFNHYSTRYRQGLQLVLRNINFKINKCEKIGIVGRTGAGKSSLTLALFRLIEKWDGNITIDNINISTLGLHDLRSRLTIIPQDAVLFSGTLRMNLDPLSEHSDDKVWCALEHAHLKHFVTTLSLQLQHPITEGGENLSVGQRQLVCLARALLRKTKVLVLDEATAAVDLETDALIQNTIIEEFNDCTIITIAHRINTIMDSNRVLVLDNGEIREYDTPATLLQNHQSIFYSMAKDAGLV</sequence>
<comment type="subcellular location">
    <subcellularLocation>
        <location evidence="2">Cell membrane</location>
        <topology evidence="2">Multi-pass membrane protein</topology>
    </subcellularLocation>
    <subcellularLocation>
        <location evidence="1">Vacuole membrane</location>
        <topology evidence="1">Multi-pass membrane protein</topology>
    </subcellularLocation>
</comment>
<feature type="transmembrane region" description="Helical" evidence="18">
    <location>
        <begin position="141"/>
        <end position="161"/>
    </location>
</feature>
<keyword evidence="5" id="KW-1003">Cell membrane</keyword>
<dbReference type="SUPFAM" id="SSF52540">
    <property type="entry name" value="P-loop containing nucleoside triphosphate hydrolases"/>
    <property type="match status" value="2"/>
</dbReference>
<keyword evidence="11 18" id="KW-1133">Transmembrane helix</keyword>
<feature type="transmembrane region" description="Helical" evidence="18">
    <location>
        <begin position="40"/>
        <end position="61"/>
    </location>
</feature>
<feature type="transmembrane region" description="Helical" evidence="18">
    <location>
        <begin position="73"/>
        <end position="94"/>
    </location>
</feature>
<dbReference type="InterPro" id="IPR003593">
    <property type="entry name" value="AAA+_ATPase"/>
</dbReference>
<evidence type="ECO:0000259" key="19">
    <source>
        <dbReference type="PROSITE" id="PS50893"/>
    </source>
</evidence>
<comment type="catalytic activity">
    <reaction evidence="16">
        <text>17beta-estradiol 17-O-(beta-D-glucuronate)(in) + ATP + H2O = 17beta-estradiol 17-O-(beta-D-glucuronate)(out) + ADP + phosphate + H(+)</text>
        <dbReference type="Rhea" id="RHEA:60128"/>
        <dbReference type="ChEBI" id="CHEBI:15377"/>
        <dbReference type="ChEBI" id="CHEBI:15378"/>
        <dbReference type="ChEBI" id="CHEBI:30616"/>
        <dbReference type="ChEBI" id="CHEBI:43474"/>
        <dbReference type="ChEBI" id="CHEBI:82961"/>
        <dbReference type="ChEBI" id="CHEBI:456216"/>
    </reaction>
    <physiologicalReaction direction="left-to-right" evidence="16">
        <dbReference type="Rhea" id="RHEA:60129"/>
    </physiologicalReaction>
</comment>
<dbReference type="Pfam" id="PF00005">
    <property type="entry name" value="ABC_tran"/>
    <property type="match status" value="2"/>
</dbReference>
<evidence type="ECO:0000256" key="13">
    <source>
        <dbReference type="ARBA" id="ARBA00023136"/>
    </source>
</evidence>
<gene>
    <name evidence="21" type="ORF">Pmani_029471</name>
</gene>
<dbReference type="GO" id="GO:0005886">
    <property type="term" value="C:plasma membrane"/>
    <property type="evidence" value="ECO:0007669"/>
    <property type="project" value="UniProtKB-SubCell"/>
</dbReference>
<evidence type="ECO:0000256" key="4">
    <source>
        <dbReference type="ARBA" id="ARBA00022448"/>
    </source>
</evidence>
<dbReference type="Gene3D" id="3.40.50.300">
    <property type="entry name" value="P-loop containing nucleotide triphosphate hydrolases"/>
    <property type="match status" value="2"/>
</dbReference>
<evidence type="ECO:0000256" key="8">
    <source>
        <dbReference type="ARBA" id="ARBA00022741"/>
    </source>
</evidence>
<feature type="transmembrane region" description="Helical" evidence="18">
    <location>
        <begin position="432"/>
        <end position="454"/>
    </location>
</feature>
<evidence type="ECO:0000256" key="1">
    <source>
        <dbReference type="ARBA" id="ARBA00004128"/>
    </source>
</evidence>
<feature type="transmembrane region" description="Helical" evidence="18">
    <location>
        <begin position="545"/>
        <end position="566"/>
    </location>
</feature>
<feature type="transmembrane region" description="Helical" evidence="18">
    <location>
        <begin position="586"/>
        <end position="606"/>
    </location>
</feature>
<dbReference type="FunFam" id="3.40.50.300:FF:000074">
    <property type="entry name" value="Multidrug resistance-associated protein 5 isoform 1"/>
    <property type="match status" value="1"/>
</dbReference>
<keyword evidence="10" id="KW-1278">Translocase</keyword>
<evidence type="ECO:0000256" key="11">
    <source>
        <dbReference type="ARBA" id="ARBA00022989"/>
    </source>
</evidence>
<evidence type="ECO:0000256" key="9">
    <source>
        <dbReference type="ARBA" id="ARBA00022840"/>
    </source>
</evidence>
<evidence type="ECO:0000313" key="22">
    <source>
        <dbReference type="Proteomes" id="UP001292094"/>
    </source>
</evidence>
<evidence type="ECO:0000256" key="6">
    <source>
        <dbReference type="ARBA" id="ARBA00022692"/>
    </source>
</evidence>
<evidence type="ECO:0000256" key="10">
    <source>
        <dbReference type="ARBA" id="ARBA00022967"/>
    </source>
</evidence>
<feature type="transmembrane region" description="Helical" evidence="18">
    <location>
        <begin position="302"/>
        <end position="322"/>
    </location>
</feature>
<feature type="transmembrane region" description="Helical" evidence="18">
    <location>
        <begin position="173"/>
        <end position="195"/>
    </location>
</feature>
<keyword evidence="13 18" id="KW-0472">Membrane</keyword>
<comment type="catalytic activity">
    <reaction evidence="15">
        <text>leukotriene C4(in) + ATP + H2O = leukotriene C4(out) + ADP + phosphate + H(+)</text>
        <dbReference type="Rhea" id="RHEA:38963"/>
        <dbReference type="ChEBI" id="CHEBI:15377"/>
        <dbReference type="ChEBI" id="CHEBI:15378"/>
        <dbReference type="ChEBI" id="CHEBI:30616"/>
        <dbReference type="ChEBI" id="CHEBI:43474"/>
        <dbReference type="ChEBI" id="CHEBI:57973"/>
        <dbReference type="ChEBI" id="CHEBI:456216"/>
    </reaction>
    <physiologicalReaction direction="left-to-right" evidence="15">
        <dbReference type="Rhea" id="RHEA:38964"/>
    </physiologicalReaction>
</comment>
<dbReference type="InterPro" id="IPR036640">
    <property type="entry name" value="ABC1_TM_sf"/>
</dbReference>
<evidence type="ECO:0000256" key="15">
    <source>
        <dbReference type="ARBA" id="ARBA00047523"/>
    </source>
</evidence>
<comment type="similarity">
    <text evidence="3">Belongs to the ABC transporter superfamily. ABCC family. Conjugate transporter (TC 3.A.1.208) subfamily.</text>
</comment>
<dbReference type="CDD" id="cd18595">
    <property type="entry name" value="ABC_6TM_MRP1_2_3_6_D1_like"/>
    <property type="match status" value="1"/>
</dbReference>
<feature type="transmembrane region" description="Helical" evidence="18">
    <location>
        <begin position="984"/>
        <end position="1006"/>
    </location>
</feature>
<dbReference type="FunFam" id="3.40.50.300:FF:000293">
    <property type="entry name" value="ATP binding cassette subfamily C member 1"/>
    <property type="match status" value="1"/>
</dbReference>
<name>A0AAE1NXJ2_9EUCA</name>
<dbReference type="InterPro" id="IPR027417">
    <property type="entry name" value="P-loop_NTPase"/>
</dbReference>
<dbReference type="Gene3D" id="1.20.1560.10">
    <property type="entry name" value="ABC transporter type 1, transmembrane domain"/>
    <property type="match status" value="2"/>
</dbReference>
<dbReference type="SMART" id="SM00382">
    <property type="entry name" value="AAA"/>
    <property type="match status" value="2"/>
</dbReference>
<evidence type="ECO:0000256" key="14">
    <source>
        <dbReference type="ARBA" id="ARBA00034018"/>
    </source>
</evidence>
<dbReference type="GO" id="GO:0006869">
    <property type="term" value="P:lipid transport"/>
    <property type="evidence" value="ECO:0007669"/>
    <property type="project" value="UniProtKB-KW"/>
</dbReference>
<dbReference type="PANTHER" id="PTHR24223:SF443">
    <property type="entry name" value="MULTIDRUG-RESISTANCE LIKE PROTEIN 1, ISOFORM I"/>
    <property type="match status" value="1"/>
</dbReference>
<feature type="transmembrane region" description="Helical" evidence="18">
    <location>
        <begin position="1026"/>
        <end position="1056"/>
    </location>
</feature>
<dbReference type="PROSITE" id="PS00211">
    <property type="entry name" value="ABC_TRANSPORTER_1"/>
    <property type="match status" value="2"/>
</dbReference>
<keyword evidence="9" id="KW-0067">ATP-binding</keyword>
<organism evidence="21 22">
    <name type="scientific">Petrolisthes manimaculis</name>
    <dbReference type="NCBI Taxonomy" id="1843537"/>
    <lineage>
        <taxon>Eukaryota</taxon>
        <taxon>Metazoa</taxon>
        <taxon>Ecdysozoa</taxon>
        <taxon>Arthropoda</taxon>
        <taxon>Crustacea</taxon>
        <taxon>Multicrustacea</taxon>
        <taxon>Malacostraca</taxon>
        <taxon>Eumalacostraca</taxon>
        <taxon>Eucarida</taxon>
        <taxon>Decapoda</taxon>
        <taxon>Pleocyemata</taxon>
        <taxon>Anomura</taxon>
        <taxon>Galatheoidea</taxon>
        <taxon>Porcellanidae</taxon>
        <taxon>Petrolisthes</taxon>
    </lineage>
</organism>
<feature type="transmembrane region" description="Helical" evidence="18">
    <location>
        <begin position="1095"/>
        <end position="1116"/>
    </location>
</feature>
<dbReference type="PROSITE" id="PS50929">
    <property type="entry name" value="ABC_TM1F"/>
    <property type="match status" value="2"/>
</dbReference>
<dbReference type="InterPro" id="IPR017871">
    <property type="entry name" value="ABC_transporter-like_CS"/>
</dbReference>
<proteinExistence type="inferred from homology"/>
<dbReference type="GO" id="GO:0016887">
    <property type="term" value="F:ATP hydrolysis activity"/>
    <property type="evidence" value="ECO:0007669"/>
    <property type="project" value="InterPro"/>
</dbReference>
<dbReference type="InterPro" id="IPR005292">
    <property type="entry name" value="MRP"/>
</dbReference>
<reference evidence="21" key="1">
    <citation type="submission" date="2023-11" db="EMBL/GenBank/DDBJ databases">
        <title>Genome assemblies of two species of porcelain crab, Petrolisthes cinctipes and Petrolisthes manimaculis (Anomura: Porcellanidae).</title>
        <authorList>
            <person name="Angst P."/>
        </authorList>
    </citation>
    <scope>NUCLEOTIDE SEQUENCE</scope>
    <source>
        <strain evidence="21">PB745_02</strain>
        <tissue evidence="21">Gill</tissue>
    </source>
</reference>
<dbReference type="InterPro" id="IPR056227">
    <property type="entry name" value="TMD0_ABC"/>
</dbReference>
<dbReference type="InterPro" id="IPR050173">
    <property type="entry name" value="ABC_transporter_C-like"/>
</dbReference>
<evidence type="ECO:0000256" key="7">
    <source>
        <dbReference type="ARBA" id="ARBA00022737"/>
    </source>
</evidence>
<keyword evidence="7" id="KW-0677">Repeat</keyword>
<feature type="transmembrane region" description="Helical" evidence="18">
    <location>
        <begin position="106"/>
        <end position="129"/>
    </location>
</feature>
<evidence type="ECO:0000256" key="2">
    <source>
        <dbReference type="ARBA" id="ARBA00004651"/>
    </source>
</evidence>
<dbReference type="GO" id="GO:0008559">
    <property type="term" value="F:ABC-type xenobiotic transporter activity"/>
    <property type="evidence" value="ECO:0007669"/>
    <property type="project" value="UniProtKB-EC"/>
</dbReference>
<feature type="domain" description="ABC transmembrane type-1" evidence="20">
    <location>
        <begin position="318"/>
        <end position="603"/>
    </location>
</feature>
<dbReference type="CDD" id="cd03244">
    <property type="entry name" value="ABCC_MRP_domain2"/>
    <property type="match status" value="1"/>
</dbReference>
<feature type="compositionally biased region" description="Basic and acidic residues" evidence="17">
    <location>
        <begin position="913"/>
        <end position="933"/>
    </location>
</feature>
<feature type="transmembrane region" description="Helical" evidence="18">
    <location>
        <begin position="359"/>
        <end position="380"/>
    </location>
</feature>
<dbReference type="FunFam" id="1.20.1560.10:FF:000007">
    <property type="entry name" value="ATP-binding cassette subfamily C member 1"/>
    <property type="match status" value="1"/>
</dbReference>
<evidence type="ECO:0000256" key="18">
    <source>
        <dbReference type="SAM" id="Phobius"/>
    </source>
</evidence>
<evidence type="ECO:0000256" key="5">
    <source>
        <dbReference type="ARBA" id="ARBA00022475"/>
    </source>
</evidence>